<gene>
    <name evidence="2" type="ORF">JOL62DRAFT_560606</name>
</gene>
<dbReference type="EMBL" id="JBBPBF010000060">
    <property type="protein sequence ID" value="KAK7605941.1"/>
    <property type="molecule type" value="Genomic_DNA"/>
</dbReference>
<dbReference type="Proteomes" id="UP001367316">
    <property type="component" value="Unassembled WGS sequence"/>
</dbReference>
<comment type="caution">
    <text evidence="2">The sequence shown here is derived from an EMBL/GenBank/DDBJ whole genome shotgun (WGS) entry which is preliminary data.</text>
</comment>
<reference evidence="2 3" key="1">
    <citation type="submission" date="2024-04" db="EMBL/GenBank/DDBJ databases">
        <title>Phyllosticta paracitricarpa is synonymous to the EU quarantine fungus P. citricarpa based on phylogenomic analyses.</title>
        <authorList>
            <consortium name="Lawrence Berkeley National Laboratory"/>
            <person name="Van ingen-buijs V.A."/>
            <person name="Van westerhoven A.C."/>
            <person name="Haridas S."/>
            <person name="Skiadas P."/>
            <person name="Martin F."/>
            <person name="Groenewald J.Z."/>
            <person name="Crous P.W."/>
            <person name="Seidl M.F."/>
        </authorList>
    </citation>
    <scope>NUCLEOTIDE SEQUENCE [LARGE SCALE GENOMIC DNA]</scope>
    <source>
        <strain evidence="2 3">CBS 141358</strain>
    </source>
</reference>
<keyword evidence="3" id="KW-1185">Reference proteome</keyword>
<feature type="region of interest" description="Disordered" evidence="1">
    <location>
        <begin position="45"/>
        <end position="65"/>
    </location>
</feature>
<name>A0ABR1MSN7_9PEZI</name>
<evidence type="ECO:0000313" key="3">
    <source>
        <dbReference type="Proteomes" id="UP001367316"/>
    </source>
</evidence>
<evidence type="ECO:0000256" key="1">
    <source>
        <dbReference type="SAM" id="MobiDB-lite"/>
    </source>
</evidence>
<protein>
    <submittedName>
        <fullName evidence="2">Uncharacterized protein</fullName>
    </submittedName>
</protein>
<sequence>MAQQPVFPPWDRSVATSLSLLSSVVLSAFRTRRQVGLENGLAAARRRRTGQKTQPGGNRRAYTGPPCQGSCNMGASVSISLFIPPPPLSSSTTFKDSGTCGRARGGRVDDVTSISVEWVNCDSSYSAEACGFDYELRITSSTVFATRPSSFNYGNVPCHPRDAETFQIRLRRVSHSSLLFQISIAFYERHLPLKDHVHE</sequence>
<accession>A0ABR1MSN7</accession>
<proteinExistence type="predicted"/>
<evidence type="ECO:0000313" key="2">
    <source>
        <dbReference type="EMBL" id="KAK7605941.1"/>
    </source>
</evidence>
<organism evidence="2 3">
    <name type="scientific">Phyllosticta paracitricarpa</name>
    <dbReference type="NCBI Taxonomy" id="2016321"/>
    <lineage>
        <taxon>Eukaryota</taxon>
        <taxon>Fungi</taxon>
        <taxon>Dikarya</taxon>
        <taxon>Ascomycota</taxon>
        <taxon>Pezizomycotina</taxon>
        <taxon>Dothideomycetes</taxon>
        <taxon>Dothideomycetes incertae sedis</taxon>
        <taxon>Botryosphaeriales</taxon>
        <taxon>Phyllostictaceae</taxon>
        <taxon>Phyllosticta</taxon>
    </lineage>
</organism>